<organism evidence="1 2">
    <name type="scientific">Phaseolus angularis</name>
    <name type="common">Azuki bean</name>
    <name type="synonym">Vigna angularis</name>
    <dbReference type="NCBI Taxonomy" id="3914"/>
    <lineage>
        <taxon>Eukaryota</taxon>
        <taxon>Viridiplantae</taxon>
        <taxon>Streptophyta</taxon>
        <taxon>Embryophyta</taxon>
        <taxon>Tracheophyta</taxon>
        <taxon>Spermatophyta</taxon>
        <taxon>Magnoliopsida</taxon>
        <taxon>eudicotyledons</taxon>
        <taxon>Gunneridae</taxon>
        <taxon>Pentapetalae</taxon>
        <taxon>rosids</taxon>
        <taxon>fabids</taxon>
        <taxon>Fabales</taxon>
        <taxon>Fabaceae</taxon>
        <taxon>Papilionoideae</taxon>
        <taxon>50 kb inversion clade</taxon>
        <taxon>NPAAA clade</taxon>
        <taxon>indigoferoid/millettioid clade</taxon>
        <taxon>Phaseoleae</taxon>
        <taxon>Vigna</taxon>
    </lineage>
</organism>
<gene>
    <name evidence="1" type="ORF">LR48_Vigan452s001000</name>
</gene>
<name>A0A0L9TBE9_PHAAN</name>
<accession>A0A0L9TBE9</accession>
<dbReference type="Proteomes" id="UP000053144">
    <property type="component" value="Unassembled WGS sequence"/>
</dbReference>
<protein>
    <submittedName>
        <fullName evidence="1">Uncharacterized protein</fullName>
    </submittedName>
</protein>
<sequence>MEDVWQQKNGRTSCLGRENGFLENSSPFSAHFIFFPRISESQILHLLSKNHSPSLFCNSLFSTPFTFQHRENDHCNVSFIWNRAVLDSETGKFQTLHCSSLEGDMSLEQTLEEEVIAEDNLVEVEVKAEYQQRQWSAGCQAVNVRPAEVEYTWRSLSGRPASTVRVKVRSAMVEDAWQLYSGRLKKHFKQRTPGVALHGAWSAESCADCVSFGERGSSLTNQVSRLVESGTLSSILENTNHPSVSPTVLRTIVNTGRLSVSTDSVEYPCYYRSSIYVDLLCRSPCDYRSSICVDLLCRSPCDYRSSICVDLLCRSSLRLQIIHLCRPTVSIILETTDHPSVSTYCVDHPWDYRSSICVDLLCRSPL</sequence>
<dbReference type="Gramene" id="KOM27711">
    <property type="protein sequence ID" value="KOM27711"/>
    <property type="gene ID" value="LR48_Vigan452s001000"/>
</dbReference>
<proteinExistence type="predicted"/>
<dbReference type="AlphaFoldDB" id="A0A0L9TBE9"/>
<evidence type="ECO:0000313" key="1">
    <source>
        <dbReference type="EMBL" id="KOM27711.1"/>
    </source>
</evidence>
<reference evidence="2" key="1">
    <citation type="journal article" date="2015" name="Proc. Natl. Acad. Sci. U.S.A.">
        <title>Genome sequencing of adzuki bean (Vigna angularis) provides insight into high starch and low fat accumulation and domestication.</title>
        <authorList>
            <person name="Yang K."/>
            <person name="Tian Z."/>
            <person name="Chen C."/>
            <person name="Luo L."/>
            <person name="Zhao B."/>
            <person name="Wang Z."/>
            <person name="Yu L."/>
            <person name="Li Y."/>
            <person name="Sun Y."/>
            <person name="Li W."/>
            <person name="Chen Y."/>
            <person name="Li Y."/>
            <person name="Zhang Y."/>
            <person name="Ai D."/>
            <person name="Zhao J."/>
            <person name="Shang C."/>
            <person name="Ma Y."/>
            <person name="Wu B."/>
            <person name="Wang M."/>
            <person name="Gao L."/>
            <person name="Sun D."/>
            <person name="Zhang P."/>
            <person name="Guo F."/>
            <person name="Wang W."/>
            <person name="Li Y."/>
            <person name="Wang J."/>
            <person name="Varshney R.K."/>
            <person name="Wang J."/>
            <person name="Ling H.Q."/>
            <person name="Wan P."/>
        </authorList>
    </citation>
    <scope>NUCLEOTIDE SEQUENCE</scope>
    <source>
        <strain evidence="2">cv. Jingnong 6</strain>
    </source>
</reference>
<evidence type="ECO:0000313" key="2">
    <source>
        <dbReference type="Proteomes" id="UP000053144"/>
    </source>
</evidence>
<dbReference type="EMBL" id="KQ258391">
    <property type="protein sequence ID" value="KOM27711.1"/>
    <property type="molecule type" value="Genomic_DNA"/>
</dbReference>